<organism evidence="1 2">
    <name type="scientific">Sporothrix curviconia</name>
    <dbReference type="NCBI Taxonomy" id="1260050"/>
    <lineage>
        <taxon>Eukaryota</taxon>
        <taxon>Fungi</taxon>
        <taxon>Dikarya</taxon>
        <taxon>Ascomycota</taxon>
        <taxon>Pezizomycotina</taxon>
        <taxon>Sordariomycetes</taxon>
        <taxon>Sordariomycetidae</taxon>
        <taxon>Ophiostomatales</taxon>
        <taxon>Ophiostomataceae</taxon>
        <taxon>Sporothrix</taxon>
    </lineage>
</organism>
<dbReference type="EMBL" id="CAWUHB010000003">
    <property type="protein sequence ID" value="CAK7210333.1"/>
    <property type="molecule type" value="Genomic_DNA"/>
</dbReference>
<dbReference type="InterPro" id="IPR008547">
    <property type="entry name" value="DUF829_TMEM53"/>
</dbReference>
<evidence type="ECO:0000313" key="1">
    <source>
        <dbReference type="EMBL" id="CAK7210333.1"/>
    </source>
</evidence>
<accession>A0ABP0ASW0</accession>
<sequence length="348" mass="37919">MTSTPDSDTKALVDPLDFMEKLSSSVYIYRPPSFSSSSSSSSSATPRKAPRLVIITAWMGARPAHIAKYIAPYRDGLVFGEAPADRPAILLLLCHEKTTSSYAKSAAVAETALPFIQDVLGESLETTPEETSPAASAGAVPQMLVHTLSNGGCLILGHIYNAIDPTHRKCLPPHVTVYDSCPGHFRFKGAATAFTMSLAKAPLAKRLLLVPAIYLLVLSMWTRIHSERVLAWFDSLGRSLLSRVFGIQPSPKPPGPTKALNPWTPHNVATEFGGNRREVRRAYLYSATDPIIESRDVEAHADEAKGLGFTVFRMAQFADSAHVAHMRADPPRYWGTVKDLWFGTSETA</sequence>
<dbReference type="PANTHER" id="PTHR12265">
    <property type="entry name" value="TRANSMEMBRANE PROTEIN 53"/>
    <property type="match status" value="1"/>
</dbReference>
<protein>
    <recommendedName>
        <fullName evidence="3">Indole-diterpene biosynthesis protein</fullName>
    </recommendedName>
</protein>
<reference evidence="1 2" key="1">
    <citation type="submission" date="2024-01" db="EMBL/GenBank/DDBJ databases">
        <authorList>
            <person name="Allen C."/>
            <person name="Tagirdzhanova G."/>
        </authorList>
    </citation>
    <scope>NUCLEOTIDE SEQUENCE [LARGE SCALE GENOMIC DNA]</scope>
</reference>
<proteinExistence type="predicted"/>
<name>A0ABP0ASW0_9PEZI</name>
<keyword evidence="2" id="KW-1185">Reference proteome</keyword>
<comment type="caution">
    <text evidence="1">The sequence shown here is derived from an EMBL/GenBank/DDBJ whole genome shotgun (WGS) entry which is preliminary data.</text>
</comment>
<dbReference type="PANTHER" id="PTHR12265:SF40">
    <property type="entry name" value="DUF829-DOMAIN-CONTAINING PROTEIN"/>
    <property type="match status" value="1"/>
</dbReference>
<gene>
    <name evidence="1" type="ORF">SCUCBS95973_000743</name>
</gene>
<dbReference type="Pfam" id="PF05705">
    <property type="entry name" value="DUF829"/>
    <property type="match status" value="1"/>
</dbReference>
<evidence type="ECO:0000313" key="2">
    <source>
        <dbReference type="Proteomes" id="UP001642405"/>
    </source>
</evidence>
<evidence type="ECO:0008006" key="3">
    <source>
        <dbReference type="Google" id="ProtNLM"/>
    </source>
</evidence>
<dbReference type="Proteomes" id="UP001642405">
    <property type="component" value="Unassembled WGS sequence"/>
</dbReference>